<comment type="caution">
    <text evidence="1">The sequence shown here is derived from an EMBL/GenBank/DDBJ whole genome shotgun (WGS) entry which is preliminary data.</text>
</comment>
<dbReference type="GO" id="GO:0016020">
    <property type="term" value="C:membrane"/>
    <property type="evidence" value="ECO:0007669"/>
    <property type="project" value="InterPro"/>
</dbReference>
<reference evidence="1" key="1">
    <citation type="submission" date="2023-03" db="EMBL/GenBank/DDBJ databases">
        <authorList>
            <person name="Shen W."/>
            <person name="Cai J."/>
        </authorList>
    </citation>
    <scope>NUCLEOTIDE SEQUENCE</scope>
    <source>
        <strain evidence="1">Y3</strain>
    </source>
</reference>
<dbReference type="SUPFAM" id="SSF53756">
    <property type="entry name" value="UDP-Glycosyltransferase/glycogen phosphorylase"/>
    <property type="match status" value="1"/>
</dbReference>
<dbReference type="Gene3D" id="3.40.50.12580">
    <property type="match status" value="1"/>
</dbReference>
<dbReference type="AlphaFoldDB" id="A0AAJ2MN97"/>
<accession>A0AAJ2MN97</accession>
<organism evidence="1 2">
    <name type="scientific">Lactococcus petauri</name>
    <dbReference type="NCBI Taxonomy" id="1940789"/>
    <lineage>
        <taxon>Bacteria</taxon>
        <taxon>Bacillati</taxon>
        <taxon>Bacillota</taxon>
        <taxon>Bacilli</taxon>
        <taxon>Lactobacillales</taxon>
        <taxon>Streptococcaceae</taxon>
        <taxon>Lactococcus</taxon>
    </lineage>
</organism>
<name>A0AAJ2MN97_9LACT</name>
<dbReference type="InterPro" id="IPR043148">
    <property type="entry name" value="TagF_C"/>
</dbReference>
<dbReference type="GO" id="GO:0047355">
    <property type="term" value="F:CDP-glycerol glycerophosphotransferase activity"/>
    <property type="evidence" value="ECO:0007669"/>
    <property type="project" value="InterPro"/>
</dbReference>
<sequence>MQKDIYLKSIYFRKTYFEIVVANDIQPMDLIIYDNKKVIRRIKGYKKFEEIRYRVFFSAFMSEIIKNTKIFDFSLESKKGIFKLKYKNQHQEINHFSNKKELYQYWNVFGIDYLRLKIKPAKIIRNISEVDVEGKIVKLTCDAGITYNEQTDFSILLIERCTGKRIYLPTKHTKAKSPFTVLYSNKTTKYRNTERKIELDFSKYALKNGLYDFFVEAKKNKGYVYRKLGFVDYIYKKDRVIATINDKSKTYYLTLTPRGNLKIEVNTPLKENHRMNTKAMNALPVWLIGERPDTAQDTGFAFFEFLMKNKLDEVNPFYVIERGVEDEKNLASYNENYVYKNSEEHYELALKASAFLGSHDLDYILPFKINKNLSAARFFLQHGVMGRKPAEYHKKFYDYPFHGVTVSSYEEKNLLEKTFGYDNKEVFVTGLSRFDKLPLHQEIKQKKILVMPTWREWINPLTKFENTDYFIRWTSLLNNDDFISKCRKNNVEILFYPHYRMQPYLDIFKKNINPYIEVVELGQINVQQLLIDSSLCVTDYSTVTHDMTFMSKPNIFYHFDFDLFFKDGILRKKEDTFLGDIAYSETLIINLISKYIEQDFKESNFVRANKKLILEYIDHDNSERIYNIVAKLNSRQFKDKNIHLPKEINIKLRRKLRKLIIFSYIFNLRKYML</sequence>
<protein>
    <submittedName>
        <fullName evidence="1">CDP-glycerol glycerophosphotransferase family protein</fullName>
    </submittedName>
</protein>
<dbReference type="EMBL" id="JARPYC010000003">
    <property type="protein sequence ID" value="MDT2666450.1"/>
    <property type="molecule type" value="Genomic_DNA"/>
</dbReference>
<gene>
    <name evidence="1" type="ORF">P7D34_04270</name>
</gene>
<dbReference type="Proteomes" id="UP001257962">
    <property type="component" value="Unassembled WGS sequence"/>
</dbReference>
<evidence type="ECO:0000313" key="2">
    <source>
        <dbReference type="Proteomes" id="UP001257962"/>
    </source>
</evidence>
<dbReference type="RefSeq" id="WP_311793267.1">
    <property type="nucleotide sequence ID" value="NZ_JARPXS010000003.1"/>
</dbReference>
<dbReference type="InterPro" id="IPR007554">
    <property type="entry name" value="Glycerophosphate_synth"/>
</dbReference>
<evidence type="ECO:0000313" key="1">
    <source>
        <dbReference type="EMBL" id="MDT2666450.1"/>
    </source>
</evidence>
<proteinExistence type="predicted"/>
<dbReference type="Pfam" id="PF04464">
    <property type="entry name" value="Glyphos_transf"/>
    <property type="match status" value="1"/>
</dbReference>